<keyword evidence="14" id="KW-1185">Reference proteome</keyword>
<evidence type="ECO:0000256" key="10">
    <source>
        <dbReference type="ARBA" id="ARBA00023004"/>
    </source>
</evidence>
<evidence type="ECO:0000256" key="4">
    <source>
        <dbReference type="ARBA" id="ARBA00022475"/>
    </source>
</evidence>
<reference evidence="13 14" key="1">
    <citation type="submission" date="2016-08" db="EMBL/GenBank/DDBJ databases">
        <title>Complete genome sequence of Fictibacillus arsenicus G25-54, a strain with toxicity to nematodes and a potential arsenic-resistance activity.</title>
        <authorList>
            <person name="Zheng Z."/>
        </authorList>
    </citation>
    <scope>NUCLEOTIDE SEQUENCE [LARGE SCALE GENOMIC DNA]</scope>
    <source>
        <strain evidence="13 14">G25-54</strain>
    </source>
</reference>
<evidence type="ECO:0000256" key="1">
    <source>
        <dbReference type="ARBA" id="ARBA00004651"/>
    </source>
</evidence>
<evidence type="ECO:0000313" key="13">
    <source>
        <dbReference type="EMBL" id="ANX13151.1"/>
    </source>
</evidence>
<dbReference type="GO" id="GO:0046872">
    <property type="term" value="F:metal ion binding"/>
    <property type="evidence" value="ECO:0007669"/>
    <property type="project" value="UniProtKB-UniRule"/>
</dbReference>
<name>A0A1B1Z6W2_9BACL</name>
<dbReference type="Pfam" id="PF01654">
    <property type="entry name" value="Cyt_bd_oxida_I"/>
    <property type="match status" value="1"/>
</dbReference>
<feature type="transmembrane region" description="Helical" evidence="12">
    <location>
        <begin position="122"/>
        <end position="145"/>
    </location>
</feature>
<keyword evidence="9 12" id="KW-1133">Transmembrane helix</keyword>
<dbReference type="OrthoDB" id="9807042at2"/>
<dbReference type="InterPro" id="IPR002585">
    <property type="entry name" value="Cyt-d_ubiquinol_oxidase_su_1"/>
</dbReference>
<gene>
    <name evidence="13" type="ORF">ABE41_014165</name>
</gene>
<accession>A0A1B1Z6W2</accession>
<keyword evidence="6 12" id="KW-0812">Transmembrane</keyword>
<feature type="transmembrane region" description="Helical" evidence="12">
    <location>
        <begin position="217"/>
        <end position="236"/>
    </location>
</feature>
<feature type="transmembrane region" description="Helical" evidence="12">
    <location>
        <begin position="322"/>
        <end position="346"/>
    </location>
</feature>
<dbReference type="PIRSF" id="PIRSF006446">
    <property type="entry name" value="Cyt_quinol_oxidase_1"/>
    <property type="match status" value="1"/>
</dbReference>
<dbReference type="GO" id="GO:0020037">
    <property type="term" value="F:heme binding"/>
    <property type="evidence" value="ECO:0007669"/>
    <property type="project" value="TreeGrafter"/>
</dbReference>
<comment type="subcellular location">
    <subcellularLocation>
        <location evidence="1">Cell membrane</location>
        <topology evidence="1">Multi-pass membrane protein</topology>
    </subcellularLocation>
</comment>
<dbReference type="GO" id="GO:0016682">
    <property type="term" value="F:oxidoreductase activity, acting on diphenols and related substances as donors, oxygen as acceptor"/>
    <property type="evidence" value="ECO:0007669"/>
    <property type="project" value="TreeGrafter"/>
</dbReference>
<keyword evidence="5 12" id="KW-0349">Heme</keyword>
<evidence type="ECO:0000256" key="2">
    <source>
        <dbReference type="ARBA" id="ARBA00009819"/>
    </source>
</evidence>
<dbReference type="PANTHER" id="PTHR30365:SF14">
    <property type="entry name" value="CYTOCHROME BD MENAQUINOL OXIDASE SUBUNIT I-RELATED"/>
    <property type="match status" value="1"/>
</dbReference>
<keyword evidence="11 12" id="KW-0472">Membrane</keyword>
<dbReference type="Proteomes" id="UP000077412">
    <property type="component" value="Chromosome"/>
</dbReference>
<comment type="similarity">
    <text evidence="2 12">Belongs to the cytochrome ubiquinol oxidase subunit 1 family.</text>
</comment>
<evidence type="ECO:0000256" key="11">
    <source>
        <dbReference type="ARBA" id="ARBA00023136"/>
    </source>
</evidence>
<feature type="transmembrane region" description="Helical" evidence="12">
    <location>
        <begin position="408"/>
        <end position="432"/>
    </location>
</feature>
<keyword evidence="7 12" id="KW-0479">Metal-binding</keyword>
<dbReference type="GO" id="GO:0019646">
    <property type="term" value="P:aerobic electron transport chain"/>
    <property type="evidence" value="ECO:0007669"/>
    <property type="project" value="InterPro"/>
</dbReference>
<keyword evidence="10 12" id="KW-0408">Iron</keyword>
<feature type="transmembrane region" description="Helical" evidence="12">
    <location>
        <begin position="358"/>
        <end position="380"/>
    </location>
</feature>
<dbReference type="GO" id="GO:0009055">
    <property type="term" value="F:electron transfer activity"/>
    <property type="evidence" value="ECO:0007669"/>
    <property type="project" value="UniProtKB-UniRule"/>
</dbReference>
<evidence type="ECO:0000313" key="14">
    <source>
        <dbReference type="Proteomes" id="UP000077412"/>
    </source>
</evidence>
<evidence type="ECO:0000256" key="3">
    <source>
        <dbReference type="ARBA" id="ARBA00022448"/>
    </source>
</evidence>
<dbReference type="GO" id="GO:0005886">
    <property type="term" value="C:plasma membrane"/>
    <property type="evidence" value="ECO:0007669"/>
    <property type="project" value="UniProtKB-SubCell"/>
</dbReference>
<evidence type="ECO:0000256" key="9">
    <source>
        <dbReference type="ARBA" id="ARBA00022989"/>
    </source>
</evidence>
<dbReference type="GO" id="GO:0070069">
    <property type="term" value="C:cytochrome complex"/>
    <property type="evidence" value="ECO:0007669"/>
    <property type="project" value="UniProtKB-UniRule"/>
</dbReference>
<keyword evidence="4 12" id="KW-1003">Cell membrane</keyword>
<dbReference type="RefSeq" id="WP_066291541.1">
    <property type="nucleotide sequence ID" value="NZ_CP016761.1"/>
</dbReference>
<evidence type="ECO:0000256" key="12">
    <source>
        <dbReference type="PIRNR" id="PIRNR006446"/>
    </source>
</evidence>
<feature type="transmembrane region" description="Helical" evidence="12">
    <location>
        <begin position="15"/>
        <end position="38"/>
    </location>
</feature>
<dbReference type="KEGG" id="far:ABE41_014165"/>
<evidence type="ECO:0000256" key="5">
    <source>
        <dbReference type="ARBA" id="ARBA00022617"/>
    </source>
</evidence>
<dbReference type="EMBL" id="CP016761">
    <property type="protein sequence ID" value="ANX13151.1"/>
    <property type="molecule type" value="Genomic_DNA"/>
</dbReference>
<evidence type="ECO:0000256" key="7">
    <source>
        <dbReference type="ARBA" id="ARBA00022723"/>
    </source>
</evidence>
<dbReference type="AlphaFoldDB" id="A0A1B1Z6W2"/>
<keyword evidence="8 12" id="KW-0249">Electron transport</keyword>
<feature type="transmembrane region" description="Helical" evidence="12">
    <location>
        <begin position="181"/>
        <end position="205"/>
    </location>
</feature>
<evidence type="ECO:0000256" key="6">
    <source>
        <dbReference type="ARBA" id="ARBA00022692"/>
    </source>
</evidence>
<dbReference type="PANTHER" id="PTHR30365">
    <property type="entry name" value="CYTOCHROME D UBIQUINOL OXIDASE"/>
    <property type="match status" value="1"/>
</dbReference>
<dbReference type="STRING" id="255247.ABE41_014165"/>
<organism evidence="13 14">
    <name type="scientific">Fictibacillus arsenicus</name>
    <dbReference type="NCBI Taxonomy" id="255247"/>
    <lineage>
        <taxon>Bacteria</taxon>
        <taxon>Bacillati</taxon>
        <taxon>Bacillota</taxon>
        <taxon>Bacilli</taxon>
        <taxon>Bacillales</taxon>
        <taxon>Fictibacillaceae</taxon>
        <taxon>Fictibacillus</taxon>
    </lineage>
</organism>
<feature type="transmembrane region" description="Helical" evidence="12">
    <location>
        <begin position="58"/>
        <end position="83"/>
    </location>
</feature>
<evidence type="ECO:0000256" key="8">
    <source>
        <dbReference type="ARBA" id="ARBA00022982"/>
    </source>
</evidence>
<keyword evidence="3 12" id="KW-0813">Transport</keyword>
<proteinExistence type="inferred from homology"/>
<sequence>MDTVVLARAFFGTSLGFHIIFATLGVGLPLMIVIAEIIHQVKGDNDYAIMAKRWTKAFAVLLGVAIPSGTIVGVQLSLLWPGFMEIVGKVISLPFQIEIFAFFLEALFMSIYVYAADRLPRYFRLISVFFVAFGAVASAILITAVNTWMNTPDGFKIKPDGTIYDVHPWDAFFNPSFVSSAFHVAITAYMTGAFAVASVAAFKLLKKRSDRERAYHLKGLFMSLAVAFTMSFVSALSGHHSAQILHQYSPEKLAAAEGLFETQRYAPLAIGGFTDPKTEEVKYGIEIPWALSWLAAGKFDTEVKGLYEFPRETWPPFYVHTLFNLMVGIGTLLLGLAGITLLYWWFFIKKRGKPFPKWLLWSLVLSGPLSMLCIEFGWVFSCSGRQPWTIYRVQTTAEAATRNENLGMLFLLFLLLYALLSVLTILILTAYFKRNPVSKDMDKLYG</sequence>
<feature type="transmembrane region" description="Helical" evidence="12">
    <location>
        <begin position="95"/>
        <end position="115"/>
    </location>
</feature>
<protein>
    <submittedName>
        <fullName evidence="13">Cytochrome D ubiquinol oxidase subunit I</fullName>
    </submittedName>
</protein>